<evidence type="ECO:0000313" key="2">
    <source>
        <dbReference type="EMBL" id="KAI5076792.1"/>
    </source>
</evidence>
<gene>
    <name evidence="2" type="ORF">GOP47_0008857</name>
</gene>
<name>A0A9D4ZK42_ADICA</name>
<feature type="region of interest" description="Disordered" evidence="1">
    <location>
        <begin position="18"/>
        <end position="77"/>
    </location>
</feature>
<dbReference type="AlphaFoldDB" id="A0A9D4ZK42"/>
<organism evidence="2 3">
    <name type="scientific">Adiantum capillus-veneris</name>
    <name type="common">Maidenhair fern</name>
    <dbReference type="NCBI Taxonomy" id="13818"/>
    <lineage>
        <taxon>Eukaryota</taxon>
        <taxon>Viridiplantae</taxon>
        <taxon>Streptophyta</taxon>
        <taxon>Embryophyta</taxon>
        <taxon>Tracheophyta</taxon>
        <taxon>Polypodiopsida</taxon>
        <taxon>Polypodiidae</taxon>
        <taxon>Polypodiales</taxon>
        <taxon>Pteridineae</taxon>
        <taxon>Pteridaceae</taxon>
        <taxon>Vittarioideae</taxon>
        <taxon>Adiantum</taxon>
    </lineage>
</organism>
<comment type="caution">
    <text evidence="2">The sequence shown here is derived from an EMBL/GenBank/DDBJ whole genome shotgun (WGS) entry which is preliminary data.</text>
</comment>
<dbReference type="EMBL" id="JABFUD020000008">
    <property type="protein sequence ID" value="KAI5076792.1"/>
    <property type="molecule type" value="Genomic_DNA"/>
</dbReference>
<proteinExistence type="predicted"/>
<reference evidence="2" key="1">
    <citation type="submission" date="2021-01" db="EMBL/GenBank/DDBJ databases">
        <title>Adiantum capillus-veneris genome.</title>
        <authorList>
            <person name="Fang Y."/>
            <person name="Liao Q."/>
        </authorList>
    </citation>
    <scope>NUCLEOTIDE SEQUENCE</scope>
    <source>
        <strain evidence="2">H3</strain>
        <tissue evidence="2">Leaf</tissue>
    </source>
</reference>
<dbReference type="Proteomes" id="UP000886520">
    <property type="component" value="Chromosome 8"/>
</dbReference>
<evidence type="ECO:0000313" key="3">
    <source>
        <dbReference type="Proteomes" id="UP000886520"/>
    </source>
</evidence>
<sequence>MDTLQVLGGLPWIYRGCRGQEQGEEEEEPPKGWSSSENTQGRSPSEVAIAKEESRELKGRGRYGLVKQERRSPRGSRHHCMKNGFLFCAMDK</sequence>
<evidence type="ECO:0000256" key="1">
    <source>
        <dbReference type="SAM" id="MobiDB-lite"/>
    </source>
</evidence>
<keyword evidence="3" id="KW-1185">Reference proteome</keyword>
<feature type="compositionally biased region" description="Polar residues" evidence="1">
    <location>
        <begin position="33"/>
        <end position="43"/>
    </location>
</feature>
<accession>A0A9D4ZK42</accession>
<feature type="compositionally biased region" description="Basic and acidic residues" evidence="1">
    <location>
        <begin position="49"/>
        <end position="59"/>
    </location>
</feature>
<protein>
    <submittedName>
        <fullName evidence="2">Uncharacterized protein</fullName>
    </submittedName>
</protein>